<gene>
    <name evidence="2" type="ORF">ACFFJ8_08695</name>
</gene>
<proteinExistence type="predicted"/>
<evidence type="ECO:0000313" key="3">
    <source>
        <dbReference type="Proteomes" id="UP001589818"/>
    </source>
</evidence>
<keyword evidence="1" id="KW-0812">Transmembrane</keyword>
<evidence type="ECO:0000256" key="1">
    <source>
        <dbReference type="SAM" id="Phobius"/>
    </source>
</evidence>
<dbReference type="RefSeq" id="WP_204819899.1">
    <property type="nucleotide sequence ID" value="NZ_JANHOF010000006.1"/>
</dbReference>
<feature type="transmembrane region" description="Helical" evidence="1">
    <location>
        <begin position="85"/>
        <end position="106"/>
    </location>
</feature>
<evidence type="ECO:0000313" key="2">
    <source>
        <dbReference type="EMBL" id="MFC0391450.1"/>
    </source>
</evidence>
<keyword evidence="1" id="KW-0472">Membrane</keyword>
<organism evidence="2 3">
    <name type="scientific">Paenibacillus mendelii</name>
    <dbReference type="NCBI Taxonomy" id="206163"/>
    <lineage>
        <taxon>Bacteria</taxon>
        <taxon>Bacillati</taxon>
        <taxon>Bacillota</taxon>
        <taxon>Bacilli</taxon>
        <taxon>Bacillales</taxon>
        <taxon>Paenibacillaceae</taxon>
        <taxon>Paenibacillus</taxon>
    </lineage>
</organism>
<keyword evidence="3" id="KW-1185">Reference proteome</keyword>
<name>A0ABV6J9A4_9BACL</name>
<keyword evidence="1" id="KW-1133">Transmembrane helix</keyword>
<comment type="caution">
    <text evidence="2">The sequence shown here is derived from an EMBL/GenBank/DDBJ whole genome shotgun (WGS) entry which is preliminary data.</text>
</comment>
<sequence length="120" mass="13303">MVFLIGCLLFIAVSIFVFRQAGAPYAYSRGVALAGGLSVLAVICLGQNYTQSLIPEANDGIGISNQVARWIIGDDRWSKDMFREAFEQSITFTLCLFAAYPVVLWVESRRFKKVKATSRA</sequence>
<accession>A0ABV6J9A4</accession>
<protein>
    <submittedName>
        <fullName evidence="2">Uncharacterized protein</fullName>
    </submittedName>
</protein>
<reference evidence="2 3" key="1">
    <citation type="submission" date="2024-09" db="EMBL/GenBank/DDBJ databases">
        <authorList>
            <person name="Sun Q."/>
            <person name="Mori K."/>
        </authorList>
    </citation>
    <scope>NUCLEOTIDE SEQUENCE [LARGE SCALE GENOMIC DNA]</scope>
    <source>
        <strain evidence="2 3">CCM 4839</strain>
    </source>
</reference>
<dbReference type="EMBL" id="JBHLVF010000011">
    <property type="protein sequence ID" value="MFC0391450.1"/>
    <property type="molecule type" value="Genomic_DNA"/>
</dbReference>
<dbReference type="Proteomes" id="UP001589818">
    <property type="component" value="Unassembled WGS sequence"/>
</dbReference>